<dbReference type="InterPro" id="IPR009967">
    <property type="entry name" value="Flagellum_FlbT"/>
</dbReference>
<gene>
    <name evidence="5" type="primary">flbT</name>
    <name evidence="5" type="ORF">DXH78_11770</name>
</gene>
<evidence type="ECO:0000256" key="3">
    <source>
        <dbReference type="ARBA" id="ARBA00022884"/>
    </source>
</evidence>
<evidence type="ECO:0000256" key="4">
    <source>
        <dbReference type="SAM" id="MobiDB-lite"/>
    </source>
</evidence>
<keyword evidence="6" id="KW-1185">Reference proteome</keyword>
<evidence type="ECO:0000313" key="6">
    <source>
        <dbReference type="Proteomes" id="UP000263993"/>
    </source>
</evidence>
<dbReference type="Pfam" id="PF07378">
    <property type="entry name" value="FlbT"/>
    <property type="match status" value="1"/>
</dbReference>
<keyword evidence="1" id="KW-0678">Repressor</keyword>
<protein>
    <submittedName>
        <fullName evidence="5">Flagellar biosynthesis repressor FlbT</fullName>
    </submittedName>
</protein>
<dbReference type="GO" id="GO:0006402">
    <property type="term" value="P:mRNA catabolic process"/>
    <property type="evidence" value="ECO:0007669"/>
    <property type="project" value="InterPro"/>
</dbReference>
<dbReference type="OrthoDB" id="8561314at2"/>
<comment type="caution">
    <text evidence="5">The sequence shown here is derived from an EMBL/GenBank/DDBJ whole genome shotgun (WGS) entry which is preliminary data.</text>
</comment>
<dbReference type="GO" id="GO:1902209">
    <property type="term" value="P:negative regulation of bacterial-type flagellum assembly"/>
    <property type="evidence" value="ECO:0007669"/>
    <property type="project" value="InterPro"/>
</dbReference>
<dbReference type="Proteomes" id="UP000263993">
    <property type="component" value="Unassembled WGS sequence"/>
</dbReference>
<keyword evidence="3" id="KW-0694">RNA-binding</keyword>
<dbReference type="AlphaFoldDB" id="A0A371BCP6"/>
<keyword evidence="5" id="KW-0969">Cilium</keyword>
<evidence type="ECO:0000313" key="5">
    <source>
        <dbReference type="EMBL" id="RDV05183.1"/>
    </source>
</evidence>
<reference evidence="6" key="1">
    <citation type="submission" date="2018-08" db="EMBL/GenBank/DDBJ databases">
        <authorList>
            <person name="Kim S.-J."/>
            <person name="Jung G.-Y."/>
        </authorList>
    </citation>
    <scope>NUCLEOTIDE SEQUENCE [LARGE SCALE GENOMIC DNA]</scope>
    <source>
        <strain evidence="6">GY_H</strain>
    </source>
</reference>
<sequence>MPLKVELKPGERILIGECVITNSDRRTTFLIDGKAPILREKDIMTLEQADTVAKQIYLAVLFMYTSRTPSDHHATYFTLVRDITQAAPSTWKHIEIINNHILTGDLYKALKQAKQLIQYEQELMNDARGASVRKSRQTGGDAPRDRGR</sequence>
<dbReference type="GO" id="GO:0048027">
    <property type="term" value="F:mRNA 5'-UTR binding"/>
    <property type="evidence" value="ECO:0007669"/>
    <property type="project" value="InterPro"/>
</dbReference>
<dbReference type="GO" id="GO:0044781">
    <property type="term" value="P:bacterial-type flagellum organization"/>
    <property type="evidence" value="ECO:0007669"/>
    <property type="project" value="UniProtKB-KW"/>
</dbReference>
<keyword evidence="5" id="KW-0966">Cell projection</keyword>
<dbReference type="NCBIfam" id="NF009432">
    <property type="entry name" value="PRK12791.1"/>
    <property type="match status" value="1"/>
</dbReference>
<dbReference type="RefSeq" id="WP_115517210.1">
    <property type="nucleotide sequence ID" value="NZ_QRGO01000001.1"/>
</dbReference>
<name>A0A371BCP6_9BRAD</name>
<proteinExistence type="predicted"/>
<evidence type="ECO:0000256" key="1">
    <source>
        <dbReference type="ARBA" id="ARBA00022491"/>
    </source>
</evidence>
<keyword evidence="2" id="KW-1005">Bacterial flagellum biogenesis</keyword>
<feature type="region of interest" description="Disordered" evidence="4">
    <location>
        <begin position="128"/>
        <end position="148"/>
    </location>
</feature>
<evidence type="ECO:0000256" key="2">
    <source>
        <dbReference type="ARBA" id="ARBA00022795"/>
    </source>
</evidence>
<organism evidence="5 6">
    <name type="scientific">Undibacter mobilis</name>
    <dbReference type="NCBI Taxonomy" id="2292256"/>
    <lineage>
        <taxon>Bacteria</taxon>
        <taxon>Pseudomonadati</taxon>
        <taxon>Pseudomonadota</taxon>
        <taxon>Alphaproteobacteria</taxon>
        <taxon>Hyphomicrobiales</taxon>
        <taxon>Nitrobacteraceae</taxon>
        <taxon>Undibacter</taxon>
    </lineage>
</organism>
<dbReference type="EMBL" id="QRGO01000001">
    <property type="protein sequence ID" value="RDV05183.1"/>
    <property type="molecule type" value="Genomic_DNA"/>
</dbReference>
<accession>A0A371BCP6</accession>
<keyword evidence="5" id="KW-0282">Flagellum</keyword>